<protein>
    <submittedName>
        <fullName evidence="1">Uncharacterized protein</fullName>
    </submittedName>
</protein>
<organism evidence="1">
    <name type="scientific">Anguilla anguilla</name>
    <name type="common">European freshwater eel</name>
    <name type="synonym">Muraena anguilla</name>
    <dbReference type="NCBI Taxonomy" id="7936"/>
    <lineage>
        <taxon>Eukaryota</taxon>
        <taxon>Metazoa</taxon>
        <taxon>Chordata</taxon>
        <taxon>Craniata</taxon>
        <taxon>Vertebrata</taxon>
        <taxon>Euteleostomi</taxon>
        <taxon>Actinopterygii</taxon>
        <taxon>Neopterygii</taxon>
        <taxon>Teleostei</taxon>
        <taxon>Anguilliformes</taxon>
        <taxon>Anguillidae</taxon>
        <taxon>Anguilla</taxon>
    </lineage>
</organism>
<sequence>MNRQSKPCWIHSSHDLVCACLCVCVCVCMFT</sequence>
<evidence type="ECO:0000313" key="1">
    <source>
        <dbReference type="EMBL" id="JAH68693.1"/>
    </source>
</evidence>
<reference evidence="1" key="1">
    <citation type="submission" date="2014-11" db="EMBL/GenBank/DDBJ databases">
        <authorList>
            <person name="Amaro Gonzalez C."/>
        </authorList>
    </citation>
    <scope>NUCLEOTIDE SEQUENCE</scope>
</reference>
<proteinExistence type="predicted"/>
<dbReference type="AlphaFoldDB" id="A0A0E9UUQ1"/>
<name>A0A0E9UUQ1_ANGAN</name>
<dbReference type="EMBL" id="GBXM01039884">
    <property type="protein sequence ID" value="JAH68693.1"/>
    <property type="molecule type" value="Transcribed_RNA"/>
</dbReference>
<accession>A0A0E9UUQ1</accession>
<reference evidence="1" key="2">
    <citation type="journal article" date="2015" name="Fish Shellfish Immunol.">
        <title>Early steps in the European eel (Anguilla anguilla)-Vibrio vulnificus interaction in the gills: Role of the RtxA13 toxin.</title>
        <authorList>
            <person name="Callol A."/>
            <person name="Pajuelo D."/>
            <person name="Ebbesson L."/>
            <person name="Teles M."/>
            <person name="MacKenzie S."/>
            <person name="Amaro C."/>
        </authorList>
    </citation>
    <scope>NUCLEOTIDE SEQUENCE</scope>
</reference>